<protein>
    <submittedName>
        <fullName evidence="2">Uncharacterized protein</fullName>
    </submittedName>
</protein>
<dbReference type="AlphaFoldDB" id="A0AA88SNH7"/>
<dbReference type="EMBL" id="JAUPFM010000008">
    <property type="protein sequence ID" value="KAK2844106.1"/>
    <property type="molecule type" value="Genomic_DNA"/>
</dbReference>
<name>A0AA88SNH7_CHASR</name>
<accession>A0AA88SNH7</accession>
<proteinExistence type="predicted"/>
<keyword evidence="3" id="KW-1185">Reference proteome</keyword>
<evidence type="ECO:0000256" key="1">
    <source>
        <dbReference type="SAM" id="MobiDB-lite"/>
    </source>
</evidence>
<feature type="region of interest" description="Disordered" evidence="1">
    <location>
        <begin position="72"/>
        <end position="100"/>
    </location>
</feature>
<evidence type="ECO:0000313" key="2">
    <source>
        <dbReference type="EMBL" id="KAK2844106.1"/>
    </source>
</evidence>
<gene>
    <name evidence="2" type="ORF">Q5P01_010765</name>
</gene>
<feature type="region of interest" description="Disordered" evidence="1">
    <location>
        <begin position="23"/>
        <end position="60"/>
    </location>
</feature>
<sequence>MTFDLRGNCAFRHIRRRRACDPPFRLQVSPGPHAESGSWQHVDSSGAAGLDSAPQPGNRCSAVSLDIHQHTIPDFTQADAAAASKRPRSQHNTRRMAETQ</sequence>
<organism evidence="2 3">
    <name type="scientific">Channa striata</name>
    <name type="common">Snakehead murrel</name>
    <name type="synonym">Ophicephalus striatus</name>
    <dbReference type="NCBI Taxonomy" id="64152"/>
    <lineage>
        <taxon>Eukaryota</taxon>
        <taxon>Metazoa</taxon>
        <taxon>Chordata</taxon>
        <taxon>Craniata</taxon>
        <taxon>Vertebrata</taxon>
        <taxon>Euteleostomi</taxon>
        <taxon>Actinopterygii</taxon>
        <taxon>Neopterygii</taxon>
        <taxon>Teleostei</taxon>
        <taxon>Neoteleostei</taxon>
        <taxon>Acanthomorphata</taxon>
        <taxon>Anabantaria</taxon>
        <taxon>Anabantiformes</taxon>
        <taxon>Channoidei</taxon>
        <taxon>Channidae</taxon>
        <taxon>Channa</taxon>
    </lineage>
</organism>
<feature type="compositionally biased region" description="Basic residues" evidence="1">
    <location>
        <begin position="85"/>
        <end position="94"/>
    </location>
</feature>
<reference evidence="2" key="1">
    <citation type="submission" date="2023-07" db="EMBL/GenBank/DDBJ databases">
        <title>Chromosome-level Genome Assembly of Striped Snakehead (Channa striata).</title>
        <authorList>
            <person name="Liu H."/>
        </authorList>
    </citation>
    <scope>NUCLEOTIDE SEQUENCE</scope>
    <source>
        <strain evidence="2">Gz</strain>
        <tissue evidence="2">Muscle</tissue>
    </source>
</reference>
<dbReference type="Proteomes" id="UP001187415">
    <property type="component" value="Unassembled WGS sequence"/>
</dbReference>
<evidence type="ECO:0000313" key="3">
    <source>
        <dbReference type="Proteomes" id="UP001187415"/>
    </source>
</evidence>
<comment type="caution">
    <text evidence="2">The sequence shown here is derived from an EMBL/GenBank/DDBJ whole genome shotgun (WGS) entry which is preliminary data.</text>
</comment>